<dbReference type="EMBL" id="VTWU01000005">
    <property type="protein sequence ID" value="KAA9331329.1"/>
    <property type="molecule type" value="Genomic_DNA"/>
</dbReference>
<comment type="caution">
    <text evidence="1">The sequence shown here is derived from an EMBL/GenBank/DDBJ whole genome shotgun (WGS) entry which is preliminary data.</text>
</comment>
<dbReference type="Proteomes" id="UP000326380">
    <property type="component" value="Unassembled WGS sequence"/>
</dbReference>
<name>A0A7L5A3K3_9BACT</name>
<proteinExistence type="predicted"/>
<evidence type="ECO:0000313" key="1">
    <source>
        <dbReference type="EMBL" id="KAA9331329.1"/>
    </source>
</evidence>
<dbReference type="AlphaFoldDB" id="A0A7L5A3K3"/>
<accession>A0A7L5A3K3</accession>
<keyword evidence="2" id="KW-1185">Reference proteome</keyword>
<dbReference type="RefSeq" id="WP_151079506.1">
    <property type="nucleotide sequence ID" value="NZ_CP047647.1"/>
</dbReference>
<sequence>MYEAAYENHFRNIRASRPDFLAFARYTHTALTKTDNPALQALAAPFGAQLQALEDSVTDRTAQDGTRQRQTRTAAQVAAAIREWVRELHDVTLVPKLRKRPADFKALLPQGLSGLTEATQQLPKRLEAFHKTLGEYTADFGPEPAQQASALLAELQAAGKAKDTAQKQTQDTIGELGLGWQQLCDALWHTHCVALAQFHAAPEKARAFFNYALVRNPNAGRNGKAAKPSTPTPA</sequence>
<gene>
    <name evidence="1" type="ORF">F0P96_13845</name>
</gene>
<evidence type="ECO:0000313" key="2">
    <source>
        <dbReference type="Proteomes" id="UP000326380"/>
    </source>
</evidence>
<protein>
    <submittedName>
        <fullName evidence="1">Uncharacterized protein</fullName>
    </submittedName>
</protein>
<reference evidence="1 2" key="1">
    <citation type="submission" date="2019-09" db="EMBL/GenBank/DDBJ databases">
        <title>Genome sequence of Hymenobacter sp. M3.</title>
        <authorList>
            <person name="Srinivasan S."/>
        </authorList>
    </citation>
    <scope>NUCLEOTIDE SEQUENCE [LARGE SCALE GENOMIC DNA]</scope>
    <source>
        <strain evidence="1 2">M3</strain>
    </source>
</reference>
<organism evidence="1 2">
    <name type="scientific">Hymenobacter busanensis</name>
    <dbReference type="NCBI Taxonomy" id="2607656"/>
    <lineage>
        <taxon>Bacteria</taxon>
        <taxon>Pseudomonadati</taxon>
        <taxon>Bacteroidota</taxon>
        <taxon>Cytophagia</taxon>
        <taxon>Cytophagales</taxon>
        <taxon>Hymenobacteraceae</taxon>
        <taxon>Hymenobacter</taxon>
    </lineage>
</organism>